<dbReference type="PROSITE" id="PS50231">
    <property type="entry name" value="RICIN_B_LECTIN"/>
    <property type="match status" value="1"/>
</dbReference>
<evidence type="ECO:0000313" key="1">
    <source>
        <dbReference type="EMBL" id="CAG5097792.1"/>
    </source>
</evidence>
<dbReference type="Gene3D" id="2.80.10.50">
    <property type="match status" value="1"/>
</dbReference>
<accession>A0ABN7SIJ7</accession>
<dbReference type="SUPFAM" id="SSF50370">
    <property type="entry name" value="Ricin B-like lectins"/>
    <property type="match status" value="1"/>
</dbReference>
<proteinExistence type="predicted"/>
<reference evidence="1 2" key="1">
    <citation type="submission" date="2021-04" db="EMBL/GenBank/DDBJ databases">
        <authorList>
            <person name="Bliznina A."/>
        </authorList>
    </citation>
    <scope>NUCLEOTIDE SEQUENCE [LARGE SCALE GENOMIC DNA]</scope>
</reference>
<name>A0ABN7SIJ7_OIKDI</name>
<gene>
    <name evidence="1" type="ORF">OKIOD_LOCUS6792</name>
</gene>
<organism evidence="1 2">
    <name type="scientific">Oikopleura dioica</name>
    <name type="common">Tunicate</name>
    <dbReference type="NCBI Taxonomy" id="34765"/>
    <lineage>
        <taxon>Eukaryota</taxon>
        <taxon>Metazoa</taxon>
        <taxon>Chordata</taxon>
        <taxon>Tunicata</taxon>
        <taxon>Appendicularia</taxon>
        <taxon>Copelata</taxon>
        <taxon>Oikopleuridae</taxon>
        <taxon>Oikopleura</taxon>
    </lineage>
</organism>
<sequence length="278" mass="31802">MGSVGTNFSFGRSEFDSIVPGTPQIIRTDSNFGRIVSVIEQHCLDLVVDSNYPQAEECAEINDTTNAQAWQITENNQVRYLDIDQELGYDDFFVCLHAFGDKDDNTGFVRVRECPSESDDDYFNSQWDFTFKNGDPLQFRLRNTAVDMCLGDDVVQVKAGKPGKPGPARVRSTWSLVECDSAPWWQFLHLFENWKIDERLCKVAGDPESCLAYKSNGKDFGGGEILDLKVEDLDLNTLDLPEDYDHDQLQELIEQYKDAFAYYYTYQFDDYDYAGYDG</sequence>
<keyword evidence="2" id="KW-1185">Reference proteome</keyword>
<dbReference type="Proteomes" id="UP001158576">
    <property type="component" value="Chromosome XSR"/>
</dbReference>
<protein>
    <submittedName>
        <fullName evidence="1">Oidioi.mRNA.OKI2018_I69.XSR.g15234.t1.cds</fullName>
    </submittedName>
</protein>
<dbReference type="InterPro" id="IPR035992">
    <property type="entry name" value="Ricin_B-like_lectins"/>
</dbReference>
<dbReference type="EMBL" id="OU015569">
    <property type="protein sequence ID" value="CAG5097792.1"/>
    <property type="molecule type" value="Genomic_DNA"/>
</dbReference>
<evidence type="ECO:0000313" key="2">
    <source>
        <dbReference type="Proteomes" id="UP001158576"/>
    </source>
</evidence>